<evidence type="ECO:0000259" key="7">
    <source>
        <dbReference type="Pfam" id="PF05223"/>
    </source>
</evidence>
<dbReference type="InterPro" id="IPR007887">
    <property type="entry name" value="MecA_N"/>
</dbReference>
<evidence type="ECO:0000256" key="2">
    <source>
        <dbReference type="ARBA" id="ARBA00007171"/>
    </source>
</evidence>
<dbReference type="Gene3D" id="3.30.1390.30">
    <property type="entry name" value="Penicillin-binding protein 2a, domain 3"/>
    <property type="match status" value="1"/>
</dbReference>
<evidence type="ECO:0000256" key="4">
    <source>
        <dbReference type="SAM" id="SignalP"/>
    </source>
</evidence>
<protein>
    <submittedName>
        <fullName evidence="8">Peptidoglycan glycosyltransferase</fullName>
    </submittedName>
</protein>
<dbReference type="Pfam" id="PF00905">
    <property type="entry name" value="Transpeptidase"/>
    <property type="match status" value="1"/>
</dbReference>
<feature type="domain" description="Penicillin-binding protein transpeptidase" evidence="5">
    <location>
        <begin position="357"/>
        <end position="667"/>
    </location>
</feature>
<feature type="domain" description="NTF2-like N-terminal transpeptidase" evidence="7">
    <location>
        <begin position="25"/>
        <end position="149"/>
    </location>
</feature>
<dbReference type="Gene3D" id="3.40.710.10">
    <property type="entry name" value="DD-peptidase/beta-lactamase superfamily"/>
    <property type="match status" value="1"/>
</dbReference>
<dbReference type="Proteomes" id="UP000053354">
    <property type="component" value="Chromosome"/>
</dbReference>
<dbReference type="Gene3D" id="3.10.450.100">
    <property type="entry name" value="NTF2-like, domain 1"/>
    <property type="match status" value="1"/>
</dbReference>
<proteinExistence type="inferred from homology"/>
<comment type="subcellular location">
    <subcellularLocation>
        <location evidence="1">Membrane</location>
    </subcellularLocation>
</comment>
<comment type="similarity">
    <text evidence="2">Belongs to the transpeptidase family.</text>
</comment>
<dbReference type="PANTHER" id="PTHR30627:SF25">
    <property type="entry name" value="PENICILLIN-BINDING PROTEIN 3"/>
    <property type="match status" value="1"/>
</dbReference>
<keyword evidence="4" id="KW-0732">Signal</keyword>
<dbReference type="GO" id="GO:0071972">
    <property type="term" value="F:peptidoglycan L,D-transpeptidase activity"/>
    <property type="evidence" value="ECO:0007669"/>
    <property type="project" value="TreeGrafter"/>
</dbReference>
<dbReference type="InterPro" id="IPR036138">
    <property type="entry name" value="PBP_dimer_sf"/>
</dbReference>
<dbReference type="Pfam" id="PF05223">
    <property type="entry name" value="MecA_N"/>
    <property type="match status" value="1"/>
</dbReference>
<gene>
    <name evidence="8" type="ORF">I858_003590</name>
</gene>
<dbReference type="SUPFAM" id="SSF56519">
    <property type="entry name" value="Penicillin binding protein dimerisation domain"/>
    <property type="match status" value="1"/>
</dbReference>
<dbReference type="GO" id="GO:0005886">
    <property type="term" value="C:plasma membrane"/>
    <property type="evidence" value="ECO:0007669"/>
    <property type="project" value="TreeGrafter"/>
</dbReference>
<dbReference type="RefSeq" id="WP_049694195.1">
    <property type="nucleotide sequence ID" value="NZ_CP016540.2"/>
</dbReference>
<dbReference type="SUPFAM" id="SSF54427">
    <property type="entry name" value="NTF2-like"/>
    <property type="match status" value="1"/>
</dbReference>
<dbReference type="InterPro" id="IPR012338">
    <property type="entry name" value="Beta-lactam/transpept-like"/>
</dbReference>
<dbReference type="EMBL" id="CP016540">
    <property type="protein sequence ID" value="ANU26114.1"/>
    <property type="molecule type" value="Genomic_DNA"/>
</dbReference>
<dbReference type="STRING" id="1302659.I858_003590"/>
<dbReference type="AlphaFoldDB" id="A0A1B1RYW5"/>
<reference evidence="8" key="1">
    <citation type="submission" date="2016-10" db="EMBL/GenBank/DDBJ databases">
        <authorList>
            <person name="See-Too W.S."/>
        </authorList>
    </citation>
    <scope>NUCLEOTIDE SEQUENCE</scope>
    <source>
        <strain evidence="8">L10.15</strain>
    </source>
</reference>
<evidence type="ECO:0000256" key="1">
    <source>
        <dbReference type="ARBA" id="ARBA00004370"/>
    </source>
</evidence>
<dbReference type="Pfam" id="PF03717">
    <property type="entry name" value="PBP_dimer"/>
    <property type="match status" value="1"/>
</dbReference>
<dbReference type="GO" id="GO:0016740">
    <property type="term" value="F:transferase activity"/>
    <property type="evidence" value="ECO:0007669"/>
    <property type="project" value="UniProtKB-KW"/>
</dbReference>
<name>A0A1B1RYW5_9BACL</name>
<accession>A0A1B1RYW5</accession>
<dbReference type="KEGG" id="pll:I858_003590"/>
<keyword evidence="9" id="KW-1185">Reference proteome</keyword>
<dbReference type="Gene3D" id="3.90.1310.10">
    <property type="entry name" value="Penicillin-binding protein 2a (Domain 2)"/>
    <property type="match status" value="1"/>
</dbReference>
<dbReference type="InterPro" id="IPR032710">
    <property type="entry name" value="NTF2-like_dom_sf"/>
</dbReference>
<sequence length="673" mass="74628">MAKKITIILTLAFLILLAGCQPKTTPEERLNAYIDHWNSSEFTKMYSDYLNKGTKEAFASEDFVERQQKIYEDLSINNVEVTFTKLEDEKNWDTEKPADFPVQVKMDTVAGPVAFEKNMTLLFETHGETEDWFVEWDPSFIFEQLEKGDEVRVSTTTAQRGEILDRNKKPIAVNGTGYTIGVVPESFTKSEDKKTLAEVLEMSVAAIDEKINQSWVQENQFVPISKAAKNNTKLLEKVKSIPGVSFQETEMREYPYEEALGHLSGYIGPITAEKLEELKDQGYTSTDSIGRRGLEQILEEQLHGENGRKLLIKKQGETGEELLITETPAKDGETVILTIDAELQKSTYNAMEGEAGTSAAVDPKTGETLVLVSSPAYNPNEYMLGISKSRFKALNEDPLNPLFNRFGAAYAPGSTIKPVTAAIGLEAGTLDPSVGLQIDGTTWQKDSSWGDYRVTRLHPEAPNPVDLNTAFVYSDNIYFARQALEMGNNAFVSGLKNFGFEEEIPFALELQTSQISNEGTIGSEGQLADTSFGQGQMLTNILHLASMYEPFLTDGTMHKPLLFMDEEKSQVWKEDLLSAENAEVLREGLRNVVVEGYAQSANSKTVKIAGKTGTAELKGKIGEDGKENGFFVAYDSESPDFILAMMIESIEDNGGSDYVAGFAAKVFEEYKAR</sequence>
<dbReference type="GO" id="GO:0071555">
    <property type="term" value="P:cell wall organization"/>
    <property type="evidence" value="ECO:0007669"/>
    <property type="project" value="TreeGrafter"/>
</dbReference>
<dbReference type="PROSITE" id="PS51257">
    <property type="entry name" value="PROKAR_LIPOPROTEIN"/>
    <property type="match status" value="1"/>
</dbReference>
<evidence type="ECO:0000313" key="8">
    <source>
        <dbReference type="EMBL" id="ANU26114.1"/>
    </source>
</evidence>
<dbReference type="GO" id="GO:0008658">
    <property type="term" value="F:penicillin binding"/>
    <property type="evidence" value="ECO:0007669"/>
    <property type="project" value="InterPro"/>
</dbReference>
<evidence type="ECO:0000313" key="9">
    <source>
        <dbReference type="Proteomes" id="UP000053354"/>
    </source>
</evidence>
<evidence type="ECO:0000259" key="6">
    <source>
        <dbReference type="Pfam" id="PF03717"/>
    </source>
</evidence>
<dbReference type="GO" id="GO:0046677">
    <property type="term" value="P:response to antibiotic"/>
    <property type="evidence" value="ECO:0007669"/>
    <property type="project" value="InterPro"/>
</dbReference>
<dbReference type="PANTHER" id="PTHR30627">
    <property type="entry name" value="PEPTIDOGLYCAN D,D-TRANSPEPTIDASE"/>
    <property type="match status" value="1"/>
</dbReference>
<keyword evidence="3" id="KW-0472">Membrane</keyword>
<feature type="domain" description="Penicillin-binding protein dimerisation" evidence="6">
    <location>
        <begin position="156"/>
        <end position="311"/>
    </location>
</feature>
<organism evidence="8 9">
    <name type="scientific">Planococcus versutus</name>
    <dbReference type="NCBI Taxonomy" id="1302659"/>
    <lineage>
        <taxon>Bacteria</taxon>
        <taxon>Bacillati</taxon>
        <taxon>Bacillota</taxon>
        <taxon>Bacilli</taxon>
        <taxon>Bacillales</taxon>
        <taxon>Caryophanaceae</taxon>
        <taxon>Planococcus</taxon>
    </lineage>
</organism>
<feature type="signal peptide" evidence="4">
    <location>
        <begin position="1"/>
        <end position="20"/>
    </location>
</feature>
<dbReference type="InterPro" id="IPR001460">
    <property type="entry name" value="PCN-bd_Tpept"/>
</dbReference>
<dbReference type="InterPro" id="IPR050515">
    <property type="entry name" value="Beta-lactam/transpept"/>
</dbReference>
<dbReference type="InterPro" id="IPR005311">
    <property type="entry name" value="PBP_dimer"/>
</dbReference>
<feature type="chain" id="PRO_5039163713" evidence="4">
    <location>
        <begin position="21"/>
        <end position="673"/>
    </location>
</feature>
<evidence type="ECO:0000256" key="3">
    <source>
        <dbReference type="ARBA" id="ARBA00023136"/>
    </source>
</evidence>
<dbReference type="SUPFAM" id="SSF56601">
    <property type="entry name" value="beta-lactamase/transpeptidase-like"/>
    <property type="match status" value="1"/>
</dbReference>
<evidence type="ECO:0000259" key="5">
    <source>
        <dbReference type="Pfam" id="PF00905"/>
    </source>
</evidence>
<dbReference type="OrthoDB" id="9766847at2"/>